<feature type="domain" description="Tyrosine specific protein phosphatases" evidence="1">
    <location>
        <begin position="121"/>
        <end position="159"/>
    </location>
</feature>
<organism evidence="2 3">
    <name type="scientific">Parafrankia irregularis</name>
    <dbReference type="NCBI Taxonomy" id="795642"/>
    <lineage>
        <taxon>Bacteria</taxon>
        <taxon>Bacillati</taxon>
        <taxon>Actinomycetota</taxon>
        <taxon>Actinomycetes</taxon>
        <taxon>Frankiales</taxon>
        <taxon>Frankiaceae</taxon>
        <taxon>Parafrankia</taxon>
    </lineage>
</organism>
<evidence type="ECO:0000313" key="2">
    <source>
        <dbReference type="EMBL" id="CUU55908.1"/>
    </source>
</evidence>
<dbReference type="AlphaFoldDB" id="A0A0S4QKT5"/>
<dbReference type="InterPro" id="IPR016130">
    <property type="entry name" value="Tyr_Pase_AS"/>
</dbReference>
<dbReference type="InterPro" id="IPR029021">
    <property type="entry name" value="Prot-tyrosine_phosphatase-like"/>
</dbReference>
<dbReference type="GO" id="GO:0004721">
    <property type="term" value="F:phosphoprotein phosphatase activity"/>
    <property type="evidence" value="ECO:0007669"/>
    <property type="project" value="InterPro"/>
</dbReference>
<dbReference type="EMBL" id="FAOZ01000006">
    <property type="protein sequence ID" value="CUU55908.1"/>
    <property type="molecule type" value="Genomic_DNA"/>
</dbReference>
<evidence type="ECO:0000259" key="1">
    <source>
        <dbReference type="PROSITE" id="PS50056"/>
    </source>
</evidence>
<dbReference type="Gene3D" id="3.90.190.10">
    <property type="entry name" value="Protein tyrosine phosphatase superfamily"/>
    <property type="match status" value="1"/>
</dbReference>
<dbReference type="PROSITE" id="PS00383">
    <property type="entry name" value="TYR_PHOSPHATASE_1"/>
    <property type="match status" value="1"/>
</dbReference>
<dbReference type="Pfam" id="PF13350">
    <property type="entry name" value="Y_phosphatase3"/>
    <property type="match status" value="1"/>
</dbReference>
<dbReference type="InterPro" id="IPR000387">
    <property type="entry name" value="Tyr_Pase_dom"/>
</dbReference>
<dbReference type="Proteomes" id="UP000198802">
    <property type="component" value="Unassembled WGS sequence"/>
</dbReference>
<sequence>MGNLTPFDGITNARDLGGLSTLGGLRTLSSVLFRSGALDRMSERDRHRLVNEMRVGTVVDIRTREESDGDGLQDQRLLPEVRCVHVSVVPEGRIGREPFPDGRDPIALAEGYFVNLVEGAEALAEIIGIIAGAVSVGESVLFHCAAGRDRTGLVAALLLGLVEVTDEHIISDYIASNSHALTIAERLRANPLYVAQSADGIKPVMLRNLTMIHFLGLVGDRFGGVDGWASRVGVSDEAVSGLRRSLVPGQATQSP</sequence>
<gene>
    <name evidence="2" type="ORF">Ga0074812_106163</name>
</gene>
<evidence type="ECO:0000313" key="3">
    <source>
        <dbReference type="Proteomes" id="UP000198802"/>
    </source>
</evidence>
<dbReference type="SUPFAM" id="SSF52799">
    <property type="entry name" value="(Phosphotyrosine protein) phosphatases II"/>
    <property type="match status" value="1"/>
</dbReference>
<accession>A0A0S4QKT5</accession>
<reference evidence="3" key="1">
    <citation type="submission" date="2015-11" db="EMBL/GenBank/DDBJ databases">
        <authorList>
            <person name="Varghese N."/>
        </authorList>
    </citation>
    <scope>NUCLEOTIDE SEQUENCE [LARGE SCALE GENOMIC DNA]</scope>
    <source>
        <strain evidence="3">DSM 45899</strain>
    </source>
</reference>
<keyword evidence="3" id="KW-1185">Reference proteome</keyword>
<name>A0A0S4QKT5_9ACTN</name>
<dbReference type="PROSITE" id="PS50056">
    <property type="entry name" value="TYR_PHOSPHATASE_2"/>
    <property type="match status" value="1"/>
</dbReference>
<protein>
    <submittedName>
        <fullName evidence="2">Protein tyrosine/serine phosphatase</fullName>
    </submittedName>
</protein>
<dbReference type="InterPro" id="IPR026893">
    <property type="entry name" value="Tyr/Ser_Pase_IphP-type"/>
</dbReference>
<proteinExistence type="predicted"/>